<organism evidence="1 2">
    <name type="scientific">Sphaerobolus stellatus (strain SS14)</name>
    <dbReference type="NCBI Taxonomy" id="990650"/>
    <lineage>
        <taxon>Eukaryota</taxon>
        <taxon>Fungi</taxon>
        <taxon>Dikarya</taxon>
        <taxon>Basidiomycota</taxon>
        <taxon>Agaricomycotina</taxon>
        <taxon>Agaricomycetes</taxon>
        <taxon>Phallomycetidae</taxon>
        <taxon>Geastrales</taxon>
        <taxon>Sphaerobolaceae</taxon>
        <taxon>Sphaerobolus</taxon>
    </lineage>
</organism>
<name>A0A0C9UTN2_SPHS4</name>
<dbReference type="AlphaFoldDB" id="A0A0C9UTN2"/>
<evidence type="ECO:0000313" key="2">
    <source>
        <dbReference type="Proteomes" id="UP000054279"/>
    </source>
</evidence>
<proteinExistence type="predicted"/>
<gene>
    <name evidence="1" type="ORF">M422DRAFT_270079</name>
</gene>
<dbReference type="HOGENOM" id="CLU_3126007_0_0_1"/>
<accession>A0A0C9UTN2</accession>
<evidence type="ECO:0000313" key="1">
    <source>
        <dbReference type="EMBL" id="KIJ28676.1"/>
    </source>
</evidence>
<keyword evidence="2" id="KW-1185">Reference proteome</keyword>
<reference evidence="1 2" key="1">
    <citation type="submission" date="2014-06" db="EMBL/GenBank/DDBJ databases">
        <title>Evolutionary Origins and Diversification of the Mycorrhizal Mutualists.</title>
        <authorList>
            <consortium name="DOE Joint Genome Institute"/>
            <consortium name="Mycorrhizal Genomics Consortium"/>
            <person name="Kohler A."/>
            <person name="Kuo A."/>
            <person name="Nagy L.G."/>
            <person name="Floudas D."/>
            <person name="Copeland A."/>
            <person name="Barry K.W."/>
            <person name="Cichocki N."/>
            <person name="Veneault-Fourrey C."/>
            <person name="LaButti K."/>
            <person name="Lindquist E.A."/>
            <person name="Lipzen A."/>
            <person name="Lundell T."/>
            <person name="Morin E."/>
            <person name="Murat C."/>
            <person name="Riley R."/>
            <person name="Ohm R."/>
            <person name="Sun H."/>
            <person name="Tunlid A."/>
            <person name="Henrissat B."/>
            <person name="Grigoriev I.V."/>
            <person name="Hibbett D.S."/>
            <person name="Martin F."/>
        </authorList>
    </citation>
    <scope>NUCLEOTIDE SEQUENCE [LARGE SCALE GENOMIC DNA]</scope>
    <source>
        <strain evidence="1 2">SS14</strain>
    </source>
</reference>
<dbReference type="EMBL" id="KN837301">
    <property type="protein sequence ID" value="KIJ28676.1"/>
    <property type="molecule type" value="Genomic_DNA"/>
</dbReference>
<dbReference type="Proteomes" id="UP000054279">
    <property type="component" value="Unassembled WGS sequence"/>
</dbReference>
<protein>
    <submittedName>
        <fullName evidence="1">Uncharacterized protein</fullName>
    </submittedName>
</protein>
<sequence length="50" mass="5649">MTSRLHRWPLQEGSIAKIHRPLHPASTQDCTPGILSRDTVIALLFVTRAR</sequence>